<evidence type="ECO:0000256" key="3">
    <source>
        <dbReference type="ARBA" id="ARBA00023163"/>
    </source>
</evidence>
<dbReference type="Gene3D" id="1.10.10.10">
    <property type="entry name" value="Winged helix-like DNA-binding domain superfamily/Winged helix DNA-binding domain"/>
    <property type="match status" value="1"/>
</dbReference>
<dbReference type="Proteomes" id="UP000051401">
    <property type="component" value="Unassembled WGS sequence"/>
</dbReference>
<evidence type="ECO:0000256" key="1">
    <source>
        <dbReference type="ARBA" id="ARBA00023015"/>
    </source>
</evidence>
<dbReference type="InterPro" id="IPR036388">
    <property type="entry name" value="WH-like_DNA-bd_sf"/>
</dbReference>
<dbReference type="InterPro" id="IPR036390">
    <property type="entry name" value="WH_DNA-bd_sf"/>
</dbReference>
<evidence type="ECO:0000313" key="6">
    <source>
        <dbReference type="EMBL" id="QEW28993.1"/>
    </source>
</evidence>
<gene>
    <name evidence="6" type="primary">mhqR_2</name>
    <name evidence="6" type="ORF">RIdsm_04835</name>
    <name evidence="5" type="ORF">XM52_02165</name>
</gene>
<dbReference type="PRINTS" id="PR00598">
    <property type="entry name" value="HTHMARR"/>
</dbReference>
<dbReference type="InterPro" id="IPR052067">
    <property type="entry name" value="Metal_resp_HTH_trans_reg"/>
</dbReference>
<dbReference type="SUPFAM" id="SSF46785">
    <property type="entry name" value="Winged helix' DNA-binding domain"/>
    <property type="match status" value="1"/>
</dbReference>
<protein>
    <submittedName>
        <fullName evidence="6">HTH-type transcriptional regulator MhqR</fullName>
    </submittedName>
    <submittedName>
        <fullName evidence="5">MarR family transcriptional regulator</fullName>
    </submittedName>
</protein>
<dbReference type="STRING" id="540747.SAMN04488031_102667"/>
<evidence type="ECO:0000313" key="7">
    <source>
        <dbReference type="Proteomes" id="UP000051401"/>
    </source>
</evidence>
<organism evidence="5 7">
    <name type="scientific">Roseovarius indicus</name>
    <dbReference type="NCBI Taxonomy" id="540747"/>
    <lineage>
        <taxon>Bacteria</taxon>
        <taxon>Pseudomonadati</taxon>
        <taxon>Pseudomonadota</taxon>
        <taxon>Alphaproteobacteria</taxon>
        <taxon>Rhodobacterales</taxon>
        <taxon>Roseobacteraceae</taxon>
        <taxon>Roseovarius</taxon>
    </lineage>
</organism>
<feature type="domain" description="HTH marR-type" evidence="4">
    <location>
        <begin position="13"/>
        <end position="146"/>
    </location>
</feature>
<evidence type="ECO:0000256" key="2">
    <source>
        <dbReference type="ARBA" id="ARBA00023125"/>
    </source>
</evidence>
<keyword evidence="3" id="KW-0804">Transcription</keyword>
<dbReference type="KEGG" id="rid:RIdsm_04835"/>
<dbReference type="Proteomes" id="UP000325785">
    <property type="component" value="Chromosome"/>
</dbReference>
<dbReference type="PATRIC" id="fig|540747.5.peg.438"/>
<dbReference type="PROSITE" id="PS50995">
    <property type="entry name" value="HTH_MARR_2"/>
    <property type="match status" value="1"/>
</dbReference>
<dbReference type="AlphaFoldDB" id="A0A0T5PEZ3"/>
<name>A0A0T5PEZ3_9RHOB</name>
<proteinExistence type="predicted"/>
<dbReference type="PANTHER" id="PTHR35790:SF4">
    <property type="entry name" value="HTH-TYPE TRANSCRIPTIONAL REGULATOR PCHR"/>
    <property type="match status" value="1"/>
</dbReference>
<accession>A0A0T5PEZ3</accession>
<dbReference type="GO" id="GO:0003677">
    <property type="term" value="F:DNA binding"/>
    <property type="evidence" value="ECO:0007669"/>
    <property type="project" value="UniProtKB-KW"/>
</dbReference>
<reference evidence="5 7" key="1">
    <citation type="submission" date="2015-04" db="EMBL/GenBank/DDBJ databases">
        <title>The draft genome sequence of Roseovarius indicus B108T.</title>
        <authorList>
            <person name="Li G."/>
            <person name="Lai Q."/>
            <person name="Shao Z."/>
            <person name="Yan P."/>
        </authorList>
    </citation>
    <scope>NUCLEOTIDE SEQUENCE [LARGE SCALE GENOMIC DNA]</scope>
    <source>
        <strain evidence="5 7">B108</strain>
    </source>
</reference>
<reference evidence="6 8" key="2">
    <citation type="submission" date="2018-08" db="EMBL/GenBank/DDBJ databases">
        <title>Genetic Globetrotter - A new plasmid hitch-hiking vast phylogenetic and geographic distances.</title>
        <authorList>
            <person name="Vollmers J."/>
            <person name="Petersen J."/>
        </authorList>
    </citation>
    <scope>NUCLEOTIDE SEQUENCE [LARGE SCALE GENOMIC DNA]</scope>
    <source>
        <strain evidence="6 8">DSM 26383</strain>
    </source>
</reference>
<dbReference type="EMBL" id="LAXI01000001">
    <property type="protein sequence ID" value="KRS19667.1"/>
    <property type="molecule type" value="Genomic_DNA"/>
</dbReference>
<dbReference type="GO" id="GO:0003700">
    <property type="term" value="F:DNA-binding transcription factor activity"/>
    <property type="evidence" value="ECO:0007669"/>
    <property type="project" value="InterPro"/>
</dbReference>
<sequence length="148" mass="17415">MMRDTTDDTFDLSDFLPYLLNQAAEASGQEFQTIYKGRYGMLRTEWRVLFHLGIYGRLTAKEIGERAAIHKTKVSRAVQKLAARRFITRERDAGDRRYEYLELTTAGRAAYRDLHEVARQYDERLTARFSEEETALLRDMLKRLASRR</sequence>
<dbReference type="SMART" id="SM00347">
    <property type="entry name" value="HTH_MARR"/>
    <property type="match status" value="1"/>
</dbReference>
<dbReference type="PANTHER" id="PTHR35790">
    <property type="entry name" value="HTH-TYPE TRANSCRIPTIONAL REGULATOR PCHR"/>
    <property type="match status" value="1"/>
</dbReference>
<keyword evidence="2" id="KW-0238">DNA-binding</keyword>
<evidence type="ECO:0000259" key="4">
    <source>
        <dbReference type="PROSITE" id="PS50995"/>
    </source>
</evidence>
<dbReference type="Pfam" id="PF12802">
    <property type="entry name" value="MarR_2"/>
    <property type="match status" value="1"/>
</dbReference>
<evidence type="ECO:0000313" key="8">
    <source>
        <dbReference type="Proteomes" id="UP000325785"/>
    </source>
</evidence>
<keyword evidence="1" id="KW-0805">Transcription regulation</keyword>
<evidence type="ECO:0000313" key="5">
    <source>
        <dbReference type="EMBL" id="KRS19667.1"/>
    </source>
</evidence>
<dbReference type="RefSeq" id="WP_057812805.1">
    <property type="nucleotide sequence ID" value="NZ_CAXRJZ010000044.1"/>
</dbReference>
<dbReference type="InterPro" id="IPR000835">
    <property type="entry name" value="HTH_MarR-typ"/>
</dbReference>
<keyword evidence="7" id="KW-1185">Reference proteome</keyword>
<dbReference type="EMBL" id="CP031598">
    <property type="protein sequence ID" value="QEW28993.1"/>
    <property type="molecule type" value="Genomic_DNA"/>
</dbReference>